<name>A0A3Q0JBA5_DIACI</name>
<proteinExistence type="predicted"/>
<protein>
    <submittedName>
        <fullName evidence="3">Uncharacterized protein LOC103515535</fullName>
    </submittedName>
</protein>
<evidence type="ECO:0000313" key="3">
    <source>
        <dbReference type="RefSeq" id="XP_026684005.1"/>
    </source>
</evidence>
<evidence type="ECO:0000313" key="2">
    <source>
        <dbReference type="Proteomes" id="UP000079169"/>
    </source>
</evidence>
<reference evidence="3" key="1">
    <citation type="submission" date="2025-08" db="UniProtKB">
        <authorList>
            <consortium name="RefSeq"/>
        </authorList>
    </citation>
    <scope>IDENTIFICATION</scope>
</reference>
<dbReference type="KEGG" id="dci:103515535"/>
<dbReference type="Proteomes" id="UP000079169">
    <property type="component" value="Unplaced"/>
</dbReference>
<accession>A0A3Q0JBA5</accession>
<gene>
    <name evidence="3" type="primary">LOC103515535</name>
</gene>
<keyword evidence="2" id="KW-1185">Reference proteome</keyword>
<dbReference type="AlphaFoldDB" id="A0A3Q0JBA5"/>
<feature type="region of interest" description="Disordered" evidence="1">
    <location>
        <begin position="214"/>
        <end position="271"/>
    </location>
</feature>
<evidence type="ECO:0000256" key="1">
    <source>
        <dbReference type="SAM" id="MobiDB-lite"/>
    </source>
</evidence>
<organism evidence="2 3">
    <name type="scientific">Diaphorina citri</name>
    <name type="common">Asian citrus psyllid</name>
    <dbReference type="NCBI Taxonomy" id="121845"/>
    <lineage>
        <taxon>Eukaryota</taxon>
        <taxon>Metazoa</taxon>
        <taxon>Ecdysozoa</taxon>
        <taxon>Arthropoda</taxon>
        <taxon>Hexapoda</taxon>
        <taxon>Insecta</taxon>
        <taxon>Pterygota</taxon>
        <taxon>Neoptera</taxon>
        <taxon>Paraneoptera</taxon>
        <taxon>Hemiptera</taxon>
        <taxon>Sternorrhyncha</taxon>
        <taxon>Psylloidea</taxon>
        <taxon>Psyllidae</taxon>
        <taxon>Diaphorininae</taxon>
        <taxon>Diaphorina</taxon>
    </lineage>
</organism>
<dbReference type="GeneID" id="103515535"/>
<dbReference type="RefSeq" id="XP_026684005.1">
    <property type="nucleotide sequence ID" value="XM_026828204.1"/>
</dbReference>
<feature type="compositionally biased region" description="Acidic residues" evidence="1">
    <location>
        <begin position="241"/>
        <end position="252"/>
    </location>
</feature>
<dbReference type="STRING" id="121845.A0A3Q0JBA5"/>
<sequence length="286" mass="30696">MSGEPICVAIQLVRLVGNVGALRPVLESVFHRMLLYAPPQHRLDALNALKELLNSPGRVVDFAGPILSENDKGCVPSDMTLMRLAMDSIEEVSRCNDWGLIRASVECLHALLGSLETLCSGQSISEPVTNALNTLYPNLEASDYRGPLTYESMAKVSRGVEAKFRGEGKASGSLVGEQKTYHLQLLSPSVKLHAAHALSMEVILSRGLDLTRLRGERREGGPSVSDGSETKVADETSTGVEEVEVVEEEDDGSSGILSSGTTEGPEEDMQLLDSEIDEMVAAAEST</sequence>
<dbReference type="PaxDb" id="121845-A0A3Q0JBA5"/>